<feature type="signal peptide" evidence="1">
    <location>
        <begin position="1"/>
        <end position="20"/>
    </location>
</feature>
<reference evidence="3" key="1">
    <citation type="submission" date="2016-08" db="EMBL/GenBank/DDBJ databases">
        <authorList>
            <person name="Varghese N."/>
            <person name="Submissions Spin"/>
        </authorList>
    </citation>
    <scope>NUCLEOTIDE SEQUENCE [LARGE SCALE GENOMIC DNA]</scope>
    <source>
        <strain evidence="3">HAMBI 2971</strain>
    </source>
</reference>
<sequence>MRPFLLFPLLLSLVPFSTAAAETPCADLVNGSEVIQHADGFTVSELHDGCGVTNGLFKSGSRLGWTFEHAEMKGDDLVAFLKAITTKPDHIPTWGRFSVEGIRFTPLLDNAFANYIATVQQWPMDISGSFHFEPKDGYLDIQELQLTNLRLGKASLSAELTLPKNTNVQALAEGGSAGLTHLRFRLDNQGLFEGMAVPSLASFLQQIGGSDDPAQGINQLRDNASTALQILPDSQIDADSKKALLRFLQDLPHPTGFFTLDLAFAKPLQIGSLGLDATQLAQTALASVRISVSYKAR</sequence>
<keyword evidence="1" id="KW-0732">Signal</keyword>
<dbReference type="Proteomes" id="UP000199435">
    <property type="component" value="Unassembled WGS sequence"/>
</dbReference>
<dbReference type="EMBL" id="FMAH01000002">
    <property type="protein sequence ID" value="SCB12504.1"/>
    <property type="molecule type" value="Genomic_DNA"/>
</dbReference>
<protein>
    <submittedName>
        <fullName evidence="2">Uncharacterized protein</fullName>
    </submittedName>
</protein>
<evidence type="ECO:0000313" key="2">
    <source>
        <dbReference type="EMBL" id="SCB12504.1"/>
    </source>
</evidence>
<dbReference type="AlphaFoldDB" id="A0A1C3UAK8"/>
<gene>
    <name evidence="2" type="ORF">GA0061102_1002255</name>
</gene>
<dbReference type="OrthoDB" id="8340937at2"/>
<keyword evidence="3" id="KW-1185">Reference proteome</keyword>
<evidence type="ECO:0000256" key="1">
    <source>
        <dbReference type="SAM" id="SignalP"/>
    </source>
</evidence>
<name>A0A1C3UAK8_9HYPH</name>
<feature type="chain" id="PRO_5008682919" evidence="1">
    <location>
        <begin position="21"/>
        <end position="297"/>
    </location>
</feature>
<accession>A0A1C3UAK8</accession>
<dbReference type="RefSeq" id="WP_139115019.1">
    <property type="nucleotide sequence ID" value="NZ_FMAH01000002.1"/>
</dbReference>
<proteinExistence type="predicted"/>
<evidence type="ECO:0000313" key="3">
    <source>
        <dbReference type="Proteomes" id="UP000199435"/>
    </source>
</evidence>
<organism evidence="2 3">
    <name type="scientific">Rhizobium miluonense</name>
    <dbReference type="NCBI Taxonomy" id="411945"/>
    <lineage>
        <taxon>Bacteria</taxon>
        <taxon>Pseudomonadati</taxon>
        <taxon>Pseudomonadota</taxon>
        <taxon>Alphaproteobacteria</taxon>
        <taxon>Hyphomicrobiales</taxon>
        <taxon>Rhizobiaceae</taxon>
        <taxon>Rhizobium/Agrobacterium group</taxon>
        <taxon>Rhizobium</taxon>
    </lineage>
</organism>